<accession>A0A7J8J6C0</accession>
<name>A0A7J8J6C0_MOLMO</name>
<gene>
    <name evidence="1" type="ORF">HJG59_009620</name>
</gene>
<evidence type="ECO:0000313" key="1">
    <source>
        <dbReference type="EMBL" id="KAF6492417.1"/>
    </source>
</evidence>
<protein>
    <submittedName>
        <fullName evidence="1">Uncharacterized protein</fullName>
    </submittedName>
</protein>
<dbReference type="Gene3D" id="3.40.390.10">
    <property type="entry name" value="Collagenase (Catalytic Domain)"/>
    <property type="match status" value="1"/>
</dbReference>
<dbReference type="Proteomes" id="UP000550707">
    <property type="component" value="Unassembled WGS sequence"/>
</dbReference>
<dbReference type="InterPro" id="IPR024079">
    <property type="entry name" value="MetalloPept_cat_dom_sf"/>
</dbReference>
<dbReference type="SUPFAM" id="SSF55486">
    <property type="entry name" value="Metalloproteases ('zincins'), catalytic domain"/>
    <property type="match status" value="1"/>
</dbReference>
<evidence type="ECO:0000313" key="2">
    <source>
        <dbReference type="Proteomes" id="UP000550707"/>
    </source>
</evidence>
<dbReference type="GO" id="GO:0008237">
    <property type="term" value="F:metallopeptidase activity"/>
    <property type="evidence" value="ECO:0007669"/>
    <property type="project" value="InterPro"/>
</dbReference>
<dbReference type="AlphaFoldDB" id="A0A7J8J6C0"/>
<proteinExistence type="predicted"/>
<dbReference type="InParanoid" id="A0A7J8J6C0"/>
<organism evidence="1 2">
    <name type="scientific">Molossus molossus</name>
    <name type="common">Pallas' mastiff bat</name>
    <name type="synonym">Vespertilio molossus</name>
    <dbReference type="NCBI Taxonomy" id="27622"/>
    <lineage>
        <taxon>Eukaryota</taxon>
        <taxon>Metazoa</taxon>
        <taxon>Chordata</taxon>
        <taxon>Craniata</taxon>
        <taxon>Vertebrata</taxon>
        <taxon>Euteleostomi</taxon>
        <taxon>Mammalia</taxon>
        <taxon>Eutheria</taxon>
        <taxon>Laurasiatheria</taxon>
        <taxon>Chiroptera</taxon>
        <taxon>Yangochiroptera</taxon>
        <taxon>Molossidae</taxon>
        <taxon>Molossus</taxon>
    </lineage>
</organism>
<keyword evidence="2" id="KW-1185">Reference proteome</keyword>
<comment type="caution">
    <text evidence="1">The sequence shown here is derived from an EMBL/GenBank/DDBJ whole genome shotgun (WGS) entry which is preliminary data.</text>
</comment>
<sequence length="130" mass="14116">MCSAKTPGNSRPSRQRAKHFASLSRFVETLVVADDKMAAFHGAGLKHYMLTVMVATVKDFKHPSIHSPVSLVMTQLVVLGPVEEGTQVGPNAAQTLHSFCAWQGGLNTLENSDPNYFAVYPSGPVWGLYL</sequence>
<dbReference type="EMBL" id="JACASF010000002">
    <property type="protein sequence ID" value="KAF6492417.1"/>
    <property type="molecule type" value="Genomic_DNA"/>
</dbReference>
<reference evidence="1 2" key="1">
    <citation type="journal article" date="2020" name="Nature">
        <title>Six reference-quality genomes reveal evolution of bat adaptations.</title>
        <authorList>
            <person name="Jebb D."/>
            <person name="Huang Z."/>
            <person name="Pippel M."/>
            <person name="Hughes G.M."/>
            <person name="Lavrichenko K."/>
            <person name="Devanna P."/>
            <person name="Winkler S."/>
            <person name="Jermiin L.S."/>
            <person name="Skirmuntt E.C."/>
            <person name="Katzourakis A."/>
            <person name="Burkitt-Gray L."/>
            <person name="Ray D.A."/>
            <person name="Sullivan K.A.M."/>
            <person name="Roscito J.G."/>
            <person name="Kirilenko B.M."/>
            <person name="Davalos L.M."/>
            <person name="Corthals A.P."/>
            <person name="Power M.L."/>
            <person name="Jones G."/>
            <person name="Ransome R.D."/>
            <person name="Dechmann D.K.N."/>
            <person name="Locatelli A.G."/>
            <person name="Puechmaille S.J."/>
            <person name="Fedrigo O."/>
            <person name="Jarvis E.D."/>
            <person name="Hiller M."/>
            <person name="Vernes S.C."/>
            <person name="Myers E.W."/>
            <person name="Teeling E.C."/>
        </authorList>
    </citation>
    <scope>NUCLEOTIDE SEQUENCE [LARGE SCALE GENOMIC DNA]</scope>
    <source>
        <strain evidence="1">MMolMol1</strain>
        <tissue evidence="1">Muscle</tissue>
    </source>
</reference>